<proteinExistence type="inferred from homology"/>
<dbReference type="Pfam" id="PF12923">
    <property type="entry name" value="RRP7"/>
    <property type="match status" value="1"/>
</dbReference>
<dbReference type="OrthoDB" id="5390at2759"/>
<dbReference type="GO" id="GO:0000028">
    <property type="term" value="P:ribosomal small subunit assembly"/>
    <property type="evidence" value="ECO:0007669"/>
    <property type="project" value="TreeGrafter"/>
</dbReference>
<comment type="caution">
    <text evidence="6">The sequence shown here is derived from an EMBL/GenBank/DDBJ whole genome shotgun (WGS) entry which is preliminary data.</text>
</comment>
<evidence type="ECO:0000313" key="7">
    <source>
        <dbReference type="Proteomes" id="UP001151518"/>
    </source>
</evidence>
<dbReference type="GO" id="GO:0003676">
    <property type="term" value="F:nucleic acid binding"/>
    <property type="evidence" value="ECO:0007669"/>
    <property type="project" value="InterPro"/>
</dbReference>
<feature type="domain" description="Ribosomal RNA-processing protein 7 C-terminal" evidence="4">
    <location>
        <begin position="224"/>
        <end position="347"/>
    </location>
</feature>
<dbReference type="InterPro" id="IPR024326">
    <property type="entry name" value="RRP7_C"/>
</dbReference>
<dbReference type="InterPro" id="IPR040447">
    <property type="entry name" value="RRM_Rrp7"/>
</dbReference>
<feature type="region of interest" description="Disordered" evidence="3">
    <location>
        <begin position="1"/>
        <end position="30"/>
    </location>
</feature>
<feature type="region of interest" description="Disordered" evidence="3">
    <location>
        <begin position="137"/>
        <end position="160"/>
    </location>
</feature>
<protein>
    <recommendedName>
        <fullName evidence="8">Ribosomal RNA-processing protein 7</fullName>
    </recommendedName>
</protein>
<dbReference type="InterPro" id="IPR012677">
    <property type="entry name" value="Nucleotide-bd_a/b_plait_sf"/>
</dbReference>
<evidence type="ECO:0000256" key="2">
    <source>
        <dbReference type="SAM" id="Coils"/>
    </source>
</evidence>
<dbReference type="InterPro" id="IPR035979">
    <property type="entry name" value="RBD_domain_sf"/>
</dbReference>
<sequence length="347" mass="39425">MVGKKSKKNSDNNSSKSSSKSKGNGGLDEINGYKILPVRFASDEDEQANIGDSAHYLYFKQHKSGKDEDILMPSSRTLYVYNLPADTTERDIRRLFQGVARIARVIFHGVVGQDAIKTGAVTAHMMTELAAAMASAATAQNQHQQKKKQQASKNEEDVTKPVPRTRLLRSGACAHIVLLEDEEMDKVLSMKARTVQEWPSPNAEDAKSPLEYRGLARYIYEHRASRPPTDLLKTEVNSYMAKFEEAQYERERMLAQQQNVPDDDGFITVIRRGRNTKNKDGSATVTAASAEEAREAAKKKTDVVFGNMYRFQVRERKNNQLLELRKKFEEDKEKIARMRQSRLFRPY</sequence>
<name>A0A9W8G2P3_9FUNG</name>
<comment type="similarity">
    <text evidence="1">Belongs to the RRP7 family.</text>
</comment>
<evidence type="ECO:0000256" key="3">
    <source>
        <dbReference type="SAM" id="MobiDB-lite"/>
    </source>
</evidence>
<evidence type="ECO:0000256" key="1">
    <source>
        <dbReference type="ARBA" id="ARBA00006110"/>
    </source>
</evidence>
<evidence type="ECO:0000313" key="6">
    <source>
        <dbReference type="EMBL" id="KAJ2677539.1"/>
    </source>
</evidence>
<feature type="compositionally biased region" description="Low complexity" evidence="3">
    <location>
        <begin position="11"/>
        <end position="22"/>
    </location>
</feature>
<evidence type="ECO:0000259" key="5">
    <source>
        <dbReference type="Pfam" id="PF17799"/>
    </source>
</evidence>
<organism evidence="6 7">
    <name type="scientific">Coemansia spiralis</name>
    <dbReference type="NCBI Taxonomy" id="417178"/>
    <lineage>
        <taxon>Eukaryota</taxon>
        <taxon>Fungi</taxon>
        <taxon>Fungi incertae sedis</taxon>
        <taxon>Zoopagomycota</taxon>
        <taxon>Kickxellomycotina</taxon>
        <taxon>Kickxellomycetes</taxon>
        <taxon>Kickxellales</taxon>
        <taxon>Kickxellaceae</taxon>
        <taxon>Coemansia</taxon>
    </lineage>
</organism>
<dbReference type="GO" id="GO:0006364">
    <property type="term" value="P:rRNA processing"/>
    <property type="evidence" value="ECO:0007669"/>
    <property type="project" value="TreeGrafter"/>
</dbReference>
<dbReference type="PANTHER" id="PTHR13191">
    <property type="entry name" value="RIBOSOMAL RNA PROCESSING PROTEIN 7-RELATED"/>
    <property type="match status" value="1"/>
</dbReference>
<gene>
    <name evidence="6" type="ORF">GGI25_003059</name>
</gene>
<dbReference type="CDD" id="cd12951">
    <property type="entry name" value="RRP7_Rrp7A"/>
    <property type="match status" value="1"/>
</dbReference>
<dbReference type="InterPro" id="IPR040446">
    <property type="entry name" value="RRP7"/>
</dbReference>
<dbReference type="Gene3D" id="3.30.70.330">
    <property type="match status" value="1"/>
</dbReference>
<feature type="coiled-coil region" evidence="2">
    <location>
        <begin position="314"/>
        <end position="341"/>
    </location>
</feature>
<evidence type="ECO:0000259" key="4">
    <source>
        <dbReference type="Pfam" id="PF12923"/>
    </source>
</evidence>
<reference evidence="6" key="1">
    <citation type="submission" date="2022-07" db="EMBL/GenBank/DDBJ databases">
        <title>Phylogenomic reconstructions and comparative analyses of Kickxellomycotina fungi.</title>
        <authorList>
            <person name="Reynolds N.K."/>
            <person name="Stajich J.E."/>
            <person name="Barry K."/>
            <person name="Grigoriev I.V."/>
            <person name="Crous P."/>
            <person name="Smith M.E."/>
        </authorList>
    </citation>
    <scope>NUCLEOTIDE SEQUENCE</scope>
    <source>
        <strain evidence="6">NRRL 3115</strain>
    </source>
</reference>
<dbReference type="Proteomes" id="UP001151518">
    <property type="component" value="Unassembled WGS sequence"/>
</dbReference>
<keyword evidence="2" id="KW-0175">Coiled coil</keyword>
<feature type="domain" description="Rrp7 RRM-like N-terminal" evidence="5">
    <location>
        <begin position="29"/>
        <end position="199"/>
    </location>
</feature>
<dbReference type="Pfam" id="PF17799">
    <property type="entry name" value="RRM_Rrp7"/>
    <property type="match status" value="1"/>
</dbReference>
<evidence type="ECO:0008006" key="8">
    <source>
        <dbReference type="Google" id="ProtNLM"/>
    </source>
</evidence>
<dbReference type="GO" id="GO:0032545">
    <property type="term" value="C:CURI complex"/>
    <property type="evidence" value="ECO:0007669"/>
    <property type="project" value="TreeGrafter"/>
</dbReference>
<dbReference type="Gene3D" id="6.10.250.1770">
    <property type="match status" value="1"/>
</dbReference>
<accession>A0A9W8G2P3</accession>
<dbReference type="AlphaFoldDB" id="A0A9W8G2P3"/>
<dbReference type="EMBL" id="JANBTW010000031">
    <property type="protein sequence ID" value="KAJ2677539.1"/>
    <property type="molecule type" value="Genomic_DNA"/>
</dbReference>
<dbReference type="SUPFAM" id="SSF54928">
    <property type="entry name" value="RNA-binding domain, RBD"/>
    <property type="match status" value="1"/>
</dbReference>
<dbReference type="GO" id="GO:0034456">
    <property type="term" value="C:UTP-C complex"/>
    <property type="evidence" value="ECO:0007669"/>
    <property type="project" value="TreeGrafter"/>
</dbReference>
<dbReference type="PANTHER" id="PTHR13191:SF0">
    <property type="entry name" value="RIBOSOMAL RNA-PROCESSING PROTEIN 7 HOMOLOG A-RELATED"/>
    <property type="match status" value="1"/>
</dbReference>